<gene>
    <name evidence="6" type="ORF">g.8032</name>
</gene>
<dbReference type="PANTHER" id="PTHR24251">
    <property type="entry name" value="OVOCHYMASE-RELATED"/>
    <property type="match status" value="1"/>
</dbReference>
<reference evidence="6" key="1">
    <citation type="submission" date="2015-12" db="EMBL/GenBank/DDBJ databases">
        <title>De novo transcriptome assembly of four potential Pierce s Disease insect vectors from Arizona vineyards.</title>
        <authorList>
            <person name="Tassone E.E."/>
        </authorList>
    </citation>
    <scope>NUCLEOTIDE SEQUENCE</scope>
</reference>
<dbReference type="AlphaFoldDB" id="A0A1B6DJS0"/>
<accession>A0A1B6DJS0</accession>
<evidence type="ECO:0000256" key="2">
    <source>
        <dbReference type="ARBA" id="ARBA00023157"/>
    </source>
</evidence>
<feature type="domain" description="CUB" evidence="5">
    <location>
        <begin position="34"/>
        <end position="136"/>
    </location>
</feature>
<dbReference type="CDD" id="cd00041">
    <property type="entry name" value="CUB"/>
    <property type="match status" value="2"/>
</dbReference>
<proteinExistence type="predicted"/>
<keyword evidence="1" id="KW-0677">Repeat</keyword>
<organism evidence="6">
    <name type="scientific">Clastoptera arizonana</name>
    <name type="common">Arizona spittle bug</name>
    <dbReference type="NCBI Taxonomy" id="38151"/>
    <lineage>
        <taxon>Eukaryota</taxon>
        <taxon>Metazoa</taxon>
        <taxon>Ecdysozoa</taxon>
        <taxon>Arthropoda</taxon>
        <taxon>Hexapoda</taxon>
        <taxon>Insecta</taxon>
        <taxon>Pterygota</taxon>
        <taxon>Neoptera</taxon>
        <taxon>Paraneoptera</taxon>
        <taxon>Hemiptera</taxon>
        <taxon>Auchenorrhyncha</taxon>
        <taxon>Cercopoidea</taxon>
        <taxon>Clastopteridae</taxon>
        <taxon>Clastoptera</taxon>
    </lineage>
</organism>
<feature type="signal peptide" evidence="4">
    <location>
        <begin position="1"/>
        <end position="20"/>
    </location>
</feature>
<evidence type="ECO:0000256" key="3">
    <source>
        <dbReference type="PROSITE-ProRule" id="PRU00059"/>
    </source>
</evidence>
<keyword evidence="4" id="KW-0732">Signal</keyword>
<sequence length="593" mass="68517">MLSTDFVTLVLWIILSPVAANNLTEQDVISKSSCRSIFNSTSFYIKSPTKHNKGKQCEYIIMPASNAVCSIQVTFQDFQLPSKDGCTLDYLEISGNTFCGEISGSTIIPFQKPTLLIRFKNFYGGGRGFNIKIDQQECSKSKEVVFDGLVCNAVFNNPKIEIMSPGYPNPYPSNTNCSYVIKRVNNSICEFLVKFYYSALEESENCIKDKLVIGDDVLCGDVNDSRRYFTKHDLNIRFITDSENNYKGFRLIVEQYQCAYNTHKAYEKQDIENIPRIISSSQFPEQYPGQILSTFRFSGGHYLDKILPESQFTEQYPGQIISSQFPVQQNPDQVYPPPQFPGEQYSNQVLPSSQFPVLQQIPNIFQPPTSYQCCTQIYNEKHFLLVSPNFPKSQVSNCLYTIKKYSPYTYQLRFNFIYFWISTQNSNNPYCTDFLEIDNKQFCGCKTGLVLSSVFSEDWENEKIISFKNFEISNRPFSGFILEVFQDELKNSRITRNINDSQMESSIKTNNAFLGASSLQRLFKRNLQAQQSSWDPIQQFWSLSQNVKCLRWGFKEWATLITEILWSLYQCHNKSNLTTELPQNLLLYRRKEN</sequence>
<dbReference type="Gene3D" id="2.60.120.290">
    <property type="entry name" value="Spermadhesin, CUB domain"/>
    <property type="match status" value="3"/>
</dbReference>
<feature type="domain" description="CUB" evidence="5">
    <location>
        <begin position="151"/>
        <end position="256"/>
    </location>
</feature>
<keyword evidence="2" id="KW-1015">Disulfide bond</keyword>
<dbReference type="Pfam" id="PF00431">
    <property type="entry name" value="CUB"/>
    <property type="match status" value="2"/>
</dbReference>
<dbReference type="PANTHER" id="PTHR24251:SF30">
    <property type="entry name" value="MEMBRANE FRIZZLED-RELATED PROTEIN"/>
    <property type="match status" value="1"/>
</dbReference>
<dbReference type="InterPro" id="IPR035914">
    <property type="entry name" value="Sperma_CUB_dom_sf"/>
</dbReference>
<feature type="chain" id="PRO_5008581312" description="CUB domain-containing protein" evidence="4">
    <location>
        <begin position="21"/>
        <end position="593"/>
    </location>
</feature>
<evidence type="ECO:0000313" key="6">
    <source>
        <dbReference type="EMBL" id="JAS25946.1"/>
    </source>
</evidence>
<evidence type="ECO:0000256" key="1">
    <source>
        <dbReference type="ARBA" id="ARBA00022737"/>
    </source>
</evidence>
<feature type="domain" description="CUB" evidence="5">
    <location>
        <begin position="373"/>
        <end position="487"/>
    </location>
</feature>
<dbReference type="EMBL" id="GEDC01011352">
    <property type="protein sequence ID" value="JAS25946.1"/>
    <property type="molecule type" value="Transcribed_RNA"/>
</dbReference>
<evidence type="ECO:0000256" key="4">
    <source>
        <dbReference type="SAM" id="SignalP"/>
    </source>
</evidence>
<evidence type="ECO:0000259" key="5">
    <source>
        <dbReference type="PROSITE" id="PS01180"/>
    </source>
</evidence>
<name>A0A1B6DJS0_9HEMI</name>
<dbReference type="InterPro" id="IPR000859">
    <property type="entry name" value="CUB_dom"/>
</dbReference>
<dbReference type="PROSITE" id="PS01180">
    <property type="entry name" value="CUB"/>
    <property type="match status" value="3"/>
</dbReference>
<dbReference type="SMART" id="SM00042">
    <property type="entry name" value="CUB"/>
    <property type="match status" value="2"/>
</dbReference>
<protein>
    <recommendedName>
        <fullName evidence="5">CUB domain-containing protein</fullName>
    </recommendedName>
</protein>
<comment type="caution">
    <text evidence="3">Lacks conserved residue(s) required for the propagation of feature annotation.</text>
</comment>
<dbReference type="SUPFAM" id="SSF49854">
    <property type="entry name" value="Spermadhesin, CUB domain"/>
    <property type="match status" value="2"/>
</dbReference>